<gene>
    <name evidence="2" type="ORF">F4560_008717</name>
</gene>
<dbReference type="Proteomes" id="UP000552097">
    <property type="component" value="Unassembled WGS sequence"/>
</dbReference>
<evidence type="ECO:0000256" key="1">
    <source>
        <dbReference type="SAM" id="MobiDB-lite"/>
    </source>
</evidence>
<dbReference type="Pfam" id="PF13113">
    <property type="entry name" value="DUF3970"/>
    <property type="match status" value="1"/>
</dbReference>
<dbReference type="AlphaFoldDB" id="A0A7W9M6H5"/>
<accession>A0A7W9M6H5</accession>
<protein>
    <submittedName>
        <fullName evidence="2">Uncharacterized protein</fullName>
    </submittedName>
</protein>
<dbReference type="EMBL" id="JACHMO010000001">
    <property type="protein sequence ID" value="MBB5808949.1"/>
    <property type="molecule type" value="Genomic_DNA"/>
</dbReference>
<organism evidence="2 3">
    <name type="scientific">Saccharothrix ecbatanensis</name>
    <dbReference type="NCBI Taxonomy" id="1105145"/>
    <lineage>
        <taxon>Bacteria</taxon>
        <taxon>Bacillati</taxon>
        <taxon>Actinomycetota</taxon>
        <taxon>Actinomycetes</taxon>
        <taxon>Pseudonocardiales</taxon>
        <taxon>Pseudonocardiaceae</taxon>
        <taxon>Saccharothrix</taxon>
    </lineage>
</organism>
<evidence type="ECO:0000313" key="3">
    <source>
        <dbReference type="Proteomes" id="UP000552097"/>
    </source>
</evidence>
<dbReference type="RefSeq" id="WP_184928777.1">
    <property type="nucleotide sequence ID" value="NZ_JACHMO010000001.1"/>
</dbReference>
<feature type="region of interest" description="Disordered" evidence="1">
    <location>
        <begin position="56"/>
        <end position="94"/>
    </location>
</feature>
<feature type="compositionally biased region" description="Basic and acidic residues" evidence="1">
    <location>
        <begin position="75"/>
        <end position="94"/>
    </location>
</feature>
<reference evidence="2 3" key="1">
    <citation type="submission" date="2020-08" db="EMBL/GenBank/DDBJ databases">
        <title>Sequencing the genomes of 1000 actinobacteria strains.</title>
        <authorList>
            <person name="Klenk H.-P."/>
        </authorList>
    </citation>
    <scope>NUCLEOTIDE SEQUENCE [LARGE SCALE GENOMIC DNA]</scope>
    <source>
        <strain evidence="2 3">DSM 45486</strain>
    </source>
</reference>
<keyword evidence="3" id="KW-1185">Reference proteome</keyword>
<evidence type="ECO:0000313" key="2">
    <source>
        <dbReference type="EMBL" id="MBB5808949.1"/>
    </source>
</evidence>
<sequence length="94" mass="10660">MKIRVEGTADEVDSAVQSLRQVFEVQEVSRFYANRGTSALGRVYVTVAPLREQPPVQPPAVRIDKPGRPVRRRTPRAELENEFIDLDHMDEGKS</sequence>
<name>A0A7W9M6H5_9PSEU</name>
<comment type="caution">
    <text evidence="2">The sequence shown here is derived from an EMBL/GenBank/DDBJ whole genome shotgun (WGS) entry which is preliminary data.</text>
</comment>
<dbReference type="InterPro" id="IPR025088">
    <property type="entry name" value="DUF3970"/>
</dbReference>
<proteinExistence type="predicted"/>